<proteinExistence type="predicted"/>
<protein>
    <recommendedName>
        <fullName evidence="4">Secreted protein</fullName>
    </recommendedName>
</protein>
<keyword evidence="3" id="KW-1185">Reference proteome</keyword>
<accession>A0ABN1REY0</accession>
<feature type="compositionally biased region" description="Basic and acidic residues" evidence="1">
    <location>
        <begin position="45"/>
        <end position="58"/>
    </location>
</feature>
<evidence type="ECO:0000313" key="3">
    <source>
        <dbReference type="Proteomes" id="UP001500418"/>
    </source>
</evidence>
<evidence type="ECO:0000256" key="1">
    <source>
        <dbReference type="SAM" id="MobiDB-lite"/>
    </source>
</evidence>
<dbReference type="Proteomes" id="UP001500418">
    <property type="component" value="Unassembled WGS sequence"/>
</dbReference>
<name>A0ABN1REY0_9ACTN</name>
<dbReference type="EMBL" id="BAAAID010000094">
    <property type="protein sequence ID" value="GAA0955947.1"/>
    <property type="molecule type" value="Genomic_DNA"/>
</dbReference>
<evidence type="ECO:0000313" key="2">
    <source>
        <dbReference type="EMBL" id="GAA0955947.1"/>
    </source>
</evidence>
<gene>
    <name evidence="2" type="ORF">GCM10009575_085230</name>
</gene>
<reference evidence="3" key="1">
    <citation type="journal article" date="2019" name="Int. J. Syst. Evol. Microbiol.">
        <title>The Global Catalogue of Microorganisms (GCM) 10K type strain sequencing project: providing services to taxonomists for standard genome sequencing and annotation.</title>
        <authorList>
            <consortium name="The Broad Institute Genomics Platform"/>
            <consortium name="The Broad Institute Genome Sequencing Center for Infectious Disease"/>
            <person name="Wu L."/>
            <person name="Ma J."/>
        </authorList>
    </citation>
    <scope>NUCLEOTIDE SEQUENCE [LARGE SCALE GENOMIC DNA]</scope>
    <source>
        <strain evidence="3">JCM 11444</strain>
    </source>
</reference>
<organism evidence="2 3">
    <name type="scientific">Streptomyces rhizosphaericus</name>
    <dbReference type="NCBI Taxonomy" id="114699"/>
    <lineage>
        <taxon>Bacteria</taxon>
        <taxon>Bacillati</taxon>
        <taxon>Actinomycetota</taxon>
        <taxon>Actinomycetes</taxon>
        <taxon>Kitasatosporales</taxon>
        <taxon>Streptomycetaceae</taxon>
        <taxon>Streptomyces</taxon>
        <taxon>Streptomyces violaceusniger group</taxon>
    </lineage>
</organism>
<sequence length="103" mass="10994">MDPWSVLFGAAWWAHSFRTSTWVPSSLGMSAVCLPSLPRIRASGGRREAGGDGEREHNPAVSDRAAKEWQVTYSTNGTCGVKCATHAGPCGGSAYEVRTRPGE</sequence>
<comment type="caution">
    <text evidence="2">The sequence shown here is derived from an EMBL/GenBank/DDBJ whole genome shotgun (WGS) entry which is preliminary data.</text>
</comment>
<feature type="region of interest" description="Disordered" evidence="1">
    <location>
        <begin position="43"/>
        <end position="65"/>
    </location>
</feature>
<evidence type="ECO:0008006" key="4">
    <source>
        <dbReference type="Google" id="ProtNLM"/>
    </source>
</evidence>